<dbReference type="OrthoDB" id="1688044at2759"/>
<dbReference type="EMBL" id="KB446341">
    <property type="protein sequence ID" value="EMD30313.1"/>
    <property type="molecule type" value="Genomic_DNA"/>
</dbReference>
<organism evidence="1 2">
    <name type="scientific">Ceriporiopsis subvermispora (strain B)</name>
    <name type="common">White-rot fungus</name>
    <name type="synonym">Gelatoporia subvermispora</name>
    <dbReference type="NCBI Taxonomy" id="914234"/>
    <lineage>
        <taxon>Eukaryota</taxon>
        <taxon>Fungi</taxon>
        <taxon>Dikarya</taxon>
        <taxon>Basidiomycota</taxon>
        <taxon>Agaricomycotina</taxon>
        <taxon>Agaricomycetes</taxon>
        <taxon>Polyporales</taxon>
        <taxon>Gelatoporiaceae</taxon>
        <taxon>Gelatoporia</taxon>
    </lineage>
</organism>
<dbReference type="PANTHER" id="PTHR32154:SF0">
    <property type="entry name" value="PYRUVATE-FLAVODOXIN OXIDOREDUCTASE-RELATED"/>
    <property type="match status" value="1"/>
</dbReference>
<dbReference type="AlphaFoldDB" id="M2Q0D1"/>
<dbReference type="GO" id="GO:0006979">
    <property type="term" value="P:response to oxidative stress"/>
    <property type="evidence" value="ECO:0007669"/>
    <property type="project" value="TreeGrafter"/>
</dbReference>
<dbReference type="Gene3D" id="3.40.50.970">
    <property type="match status" value="1"/>
</dbReference>
<dbReference type="SUPFAM" id="SSF52518">
    <property type="entry name" value="Thiamin diphosphate-binding fold (THDP-binding)"/>
    <property type="match status" value="1"/>
</dbReference>
<dbReference type="PANTHER" id="PTHR32154">
    <property type="entry name" value="PYRUVATE-FLAVODOXIN OXIDOREDUCTASE-RELATED"/>
    <property type="match status" value="1"/>
</dbReference>
<accession>M2Q0D1</accession>
<sequence length="157" mass="17281">QWVLVKDDGVKSKKVGEEIIAALEELKPSQVAAERVFSLRSHLNARSRWIIGSDAWSYDLGASGLHHAIASKLNINILVLDTLPYSARNTSDPSRRKQDVGLYAMNHGDVYVASVAALMEADKFEGRSVVLAYLPYQTEETPALEILKETKLAVDTG</sequence>
<name>M2Q0D1_CERS8</name>
<feature type="non-terminal residue" evidence="1">
    <location>
        <position position="1"/>
    </location>
</feature>
<dbReference type="Proteomes" id="UP000016930">
    <property type="component" value="Unassembled WGS sequence"/>
</dbReference>
<gene>
    <name evidence="1" type="ORF">CERSUDRAFT_78853</name>
</gene>
<evidence type="ECO:0000313" key="2">
    <source>
        <dbReference type="Proteomes" id="UP000016930"/>
    </source>
</evidence>
<dbReference type="InterPro" id="IPR050722">
    <property type="entry name" value="Pyruvate:ferred/Flavod_OxRd"/>
</dbReference>
<keyword evidence="2" id="KW-1185">Reference proteome</keyword>
<protein>
    <submittedName>
        <fullName evidence="1">Uncharacterized protein</fullName>
    </submittedName>
</protein>
<dbReference type="STRING" id="914234.M2Q0D1"/>
<reference evidence="1 2" key="1">
    <citation type="journal article" date="2012" name="Proc. Natl. Acad. Sci. U.S.A.">
        <title>Comparative genomics of Ceriporiopsis subvermispora and Phanerochaete chrysosporium provide insight into selective ligninolysis.</title>
        <authorList>
            <person name="Fernandez-Fueyo E."/>
            <person name="Ruiz-Duenas F.J."/>
            <person name="Ferreira P."/>
            <person name="Floudas D."/>
            <person name="Hibbett D.S."/>
            <person name="Canessa P."/>
            <person name="Larrondo L.F."/>
            <person name="James T.Y."/>
            <person name="Seelenfreund D."/>
            <person name="Lobos S."/>
            <person name="Polanco R."/>
            <person name="Tello M."/>
            <person name="Honda Y."/>
            <person name="Watanabe T."/>
            <person name="Watanabe T."/>
            <person name="Ryu J.S."/>
            <person name="Kubicek C.P."/>
            <person name="Schmoll M."/>
            <person name="Gaskell J."/>
            <person name="Hammel K.E."/>
            <person name="St John F.J."/>
            <person name="Vanden Wymelenberg A."/>
            <person name="Sabat G."/>
            <person name="Splinter BonDurant S."/>
            <person name="Syed K."/>
            <person name="Yadav J.S."/>
            <person name="Doddapaneni H."/>
            <person name="Subramanian V."/>
            <person name="Lavin J.L."/>
            <person name="Oguiza J.A."/>
            <person name="Perez G."/>
            <person name="Pisabarro A.G."/>
            <person name="Ramirez L."/>
            <person name="Santoyo F."/>
            <person name="Master E."/>
            <person name="Coutinho P.M."/>
            <person name="Henrissat B."/>
            <person name="Lombard V."/>
            <person name="Magnuson J.K."/>
            <person name="Kuees U."/>
            <person name="Hori C."/>
            <person name="Igarashi K."/>
            <person name="Samejima M."/>
            <person name="Held B.W."/>
            <person name="Barry K.W."/>
            <person name="LaButti K.M."/>
            <person name="Lapidus A."/>
            <person name="Lindquist E.A."/>
            <person name="Lucas S.M."/>
            <person name="Riley R."/>
            <person name="Salamov A.A."/>
            <person name="Hoffmeister D."/>
            <person name="Schwenk D."/>
            <person name="Hadar Y."/>
            <person name="Yarden O."/>
            <person name="de Vries R.P."/>
            <person name="Wiebenga A."/>
            <person name="Stenlid J."/>
            <person name="Eastwood D."/>
            <person name="Grigoriev I.V."/>
            <person name="Berka R.M."/>
            <person name="Blanchette R.A."/>
            <person name="Kersten P."/>
            <person name="Martinez A.T."/>
            <person name="Vicuna R."/>
            <person name="Cullen D."/>
        </authorList>
    </citation>
    <scope>NUCLEOTIDE SEQUENCE [LARGE SCALE GENOMIC DNA]</scope>
    <source>
        <strain evidence="1 2">B</strain>
    </source>
</reference>
<feature type="non-terminal residue" evidence="1">
    <location>
        <position position="157"/>
    </location>
</feature>
<proteinExistence type="predicted"/>
<dbReference type="InterPro" id="IPR029061">
    <property type="entry name" value="THDP-binding"/>
</dbReference>
<dbReference type="HOGENOM" id="CLU_1690922_0_0_1"/>
<evidence type="ECO:0000313" key="1">
    <source>
        <dbReference type="EMBL" id="EMD30313.1"/>
    </source>
</evidence>